<dbReference type="EMBL" id="QGGH01000002">
    <property type="protein sequence ID" value="PWJ93101.1"/>
    <property type="molecule type" value="Genomic_DNA"/>
</dbReference>
<sequence>MRPSGGRMTRIAVITHEFDRFERWRGPLFRRGSSYMLFDLLKELKRRGHSVRIIAGTSAKPEADIAVLHVDATVTPPEYVEYARAFPFCLNIGAADISKRRVSGALIGKDDDWQGPVIVKSNLNNLGVREQALNRRSLRAGKPRPFPGVKLIEGYRVYASLSDVAPAVFDRSDLVVEKFIPEPESDGFGARFWIFCGERERCTRHVSPQSLVKGDDTIRHEPVPVPEELRALRRQLGFDYGKFDFVMHEGRAVLLDANKTPGGARNLSAFLAAGNANLADGFESLIRQVA</sequence>
<accession>A0A8E2WHV4</accession>
<dbReference type="AlphaFoldDB" id="A0A8E2WHV4"/>
<evidence type="ECO:0008006" key="3">
    <source>
        <dbReference type="Google" id="ProtNLM"/>
    </source>
</evidence>
<reference evidence="1 2" key="1">
    <citation type="submission" date="2018-05" db="EMBL/GenBank/DDBJ databases">
        <title>Genomic Encyclopedia of Type Strains, Phase IV (KMG-IV): sequencing the most valuable type-strain genomes for metagenomic binning, comparative biology and taxonomic classification.</title>
        <authorList>
            <person name="Goeker M."/>
        </authorList>
    </citation>
    <scope>NUCLEOTIDE SEQUENCE [LARGE SCALE GENOMIC DNA]</scope>
    <source>
        <strain evidence="1 2">DSM 2626</strain>
    </source>
</reference>
<evidence type="ECO:0000313" key="1">
    <source>
        <dbReference type="EMBL" id="PWJ93101.1"/>
    </source>
</evidence>
<organism evidence="1 2">
    <name type="scientific">Rhizobium loti</name>
    <name type="common">Mesorhizobium loti</name>
    <dbReference type="NCBI Taxonomy" id="381"/>
    <lineage>
        <taxon>Bacteria</taxon>
        <taxon>Pseudomonadati</taxon>
        <taxon>Pseudomonadota</taxon>
        <taxon>Alphaproteobacteria</taxon>
        <taxon>Hyphomicrobiales</taxon>
        <taxon>Phyllobacteriaceae</taxon>
        <taxon>Mesorhizobium</taxon>
    </lineage>
</organism>
<comment type="caution">
    <text evidence="1">The sequence shown here is derived from an EMBL/GenBank/DDBJ whole genome shotgun (WGS) entry which is preliminary data.</text>
</comment>
<evidence type="ECO:0000313" key="2">
    <source>
        <dbReference type="Proteomes" id="UP000245631"/>
    </source>
</evidence>
<dbReference type="Proteomes" id="UP000245631">
    <property type="component" value="Unassembled WGS sequence"/>
</dbReference>
<name>A0A8E2WHV4_RHILI</name>
<protein>
    <recommendedName>
        <fullName evidence="3">ATP-grasp domain-containing protein</fullName>
    </recommendedName>
</protein>
<proteinExistence type="predicted"/>
<gene>
    <name evidence="1" type="ORF">C8D77_102880</name>
</gene>